<evidence type="ECO:0000256" key="1">
    <source>
        <dbReference type="ARBA" id="ARBA00006676"/>
    </source>
</evidence>
<proteinExistence type="inferred from homology"/>
<dbReference type="InterPro" id="IPR006329">
    <property type="entry name" value="AMPD"/>
</dbReference>
<feature type="region of interest" description="Disordered" evidence="3">
    <location>
        <begin position="46"/>
        <end position="77"/>
    </location>
</feature>
<organism evidence="4 5">
    <name type="scientific">Merluccius polli</name>
    <name type="common">Benguela hake</name>
    <name type="synonym">Merluccius cadenati</name>
    <dbReference type="NCBI Taxonomy" id="89951"/>
    <lineage>
        <taxon>Eukaryota</taxon>
        <taxon>Metazoa</taxon>
        <taxon>Chordata</taxon>
        <taxon>Craniata</taxon>
        <taxon>Vertebrata</taxon>
        <taxon>Euteleostomi</taxon>
        <taxon>Actinopterygii</taxon>
        <taxon>Neopterygii</taxon>
        <taxon>Teleostei</taxon>
        <taxon>Neoteleostei</taxon>
        <taxon>Acanthomorphata</taxon>
        <taxon>Zeiogadaria</taxon>
        <taxon>Gadariae</taxon>
        <taxon>Gadiformes</taxon>
        <taxon>Gadoidei</taxon>
        <taxon>Merlucciidae</taxon>
        <taxon>Merluccius</taxon>
    </lineage>
</organism>
<dbReference type="EMBL" id="JAOPHQ010001509">
    <property type="protein sequence ID" value="KAK0150338.1"/>
    <property type="molecule type" value="Genomic_DNA"/>
</dbReference>
<comment type="similarity">
    <text evidence="1">Belongs to the metallo-dependent hydrolases superfamily. Adenosine and AMP deaminases family.</text>
</comment>
<comment type="caution">
    <text evidence="4">The sequence shown here is derived from an EMBL/GenBank/DDBJ whole genome shotgun (WGS) entry which is preliminary data.</text>
</comment>
<dbReference type="PANTHER" id="PTHR11359:SF1">
    <property type="entry name" value="AMP DEAMINASE 1"/>
    <property type="match status" value="1"/>
</dbReference>
<dbReference type="GO" id="GO:0005829">
    <property type="term" value="C:cytosol"/>
    <property type="evidence" value="ECO:0007669"/>
    <property type="project" value="TreeGrafter"/>
</dbReference>
<dbReference type="GO" id="GO:0003876">
    <property type="term" value="F:AMP deaminase activity"/>
    <property type="evidence" value="ECO:0007669"/>
    <property type="project" value="InterPro"/>
</dbReference>
<dbReference type="AlphaFoldDB" id="A0AA47N0V6"/>
<evidence type="ECO:0000313" key="5">
    <source>
        <dbReference type="Proteomes" id="UP001174136"/>
    </source>
</evidence>
<dbReference type="Pfam" id="PF19326">
    <property type="entry name" value="AMP_deaminase"/>
    <property type="match status" value="2"/>
</dbReference>
<evidence type="ECO:0000256" key="3">
    <source>
        <dbReference type="SAM" id="MobiDB-lite"/>
    </source>
</evidence>
<dbReference type="PANTHER" id="PTHR11359">
    <property type="entry name" value="AMP DEAMINASE"/>
    <property type="match status" value="1"/>
</dbReference>
<dbReference type="SUPFAM" id="SSF51556">
    <property type="entry name" value="Metallo-dependent hydrolases"/>
    <property type="match status" value="1"/>
</dbReference>
<gene>
    <name evidence="4" type="primary">AMPD1_0</name>
    <name evidence="4" type="ORF">N1851_008563</name>
</gene>
<protein>
    <submittedName>
        <fullName evidence="4">AMP deaminase 1</fullName>
    </submittedName>
</protein>
<dbReference type="GO" id="GO:0046033">
    <property type="term" value="P:AMP metabolic process"/>
    <property type="evidence" value="ECO:0007669"/>
    <property type="project" value="TreeGrafter"/>
</dbReference>
<name>A0AA47N0V6_MERPO</name>
<accession>A0AA47N0V6</accession>
<evidence type="ECO:0000313" key="4">
    <source>
        <dbReference type="EMBL" id="KAK0150338.1"/>
    </source>
</evidence>
<reference evidence="4" key="1">
    <citation type="journal article" date="2023" name="Front. Mar. Sci.">
        <title>A new Merluccius polli reference genome to investigate the effects of global change in West African waters.</title>
        <authorList>
            <person name="Mateo J.L."/>
            <person name="Blanco-Fernandez C."/>
            <person name="Garcia-Vazquez E."/>
            <person name="Machado-Schiaffino G."/>
        </authorList>
    </citation>
    <scope>NUCLEOTIDE SEQUENCE</scope>
    <source>
        <strain evidence="4">C29</strain>
        <tissue evidence="4">Fin</tissue>
    </source>
</reference>
<dbReference type="Gene3D" id="3.20.20.140">
    <property type="entry name" value="Metal-dependent hydrolases"/>
    <property type="match status" value="3"/>
</dbReference>
<dbReference type="InterPro" id="IPR032466">
    <property type="entry name" value="Metal_Hydrolase"/>
</dbReference>
<keyword evidence="2" id="KW-0546">Nucleotide metabolism</keyword>
<keyword evidence="5" id="KW-1185">Reference proteome</keyword>
<dbReference type="GO" id="GO:0032264">
    <property type="term" value="P:IMP salvage"/>
    <property type="evidence" value="ECO:0007669"/>
    <property type="project" value="InterPro"/>
</dbReference>
<evidence type="ECO:0000256" key="2">
    <source>
        <dbReference type="ARBA" id="ARBA00023080"/>
    </source>
</evidence>
<sequence>MTPQVTSELVSTETDDKMRAFAEQVFASETKGEDVRDEFSMFDVADDCPHHAPGDGAPPAGGRGQREAKRQQRSRTMAVPVACTSHASVAPVVDVEVDMPTYLEVPDFQRVAIIGDYASGVTMDDFELSCKGIYRAMAIREKYMRLCYQRFPNTASQYLREIEGEPFKAEDQVQPVFTPPPKDGEDPFDASTLPKNLGYVARMKEGVIYVYDTAAAADKHQPRDLPSPDYNTFIDDMNFLIALIAQGPHTYTHRRLKFLMSKFNVHEMLNEMEEMKELKLNPHRDFYNCRKVDTHIHAAACMNQKHLLRFIKRSYRVDADRIVHKLNGKEVTMKELFQSLNLHPYDLTVDSLDVHAVCSPPCRPLGAEEARKGRQTFQRFDKFNAKYNPVGAHELRDLYMKTENHINGEYFATIIKEVASDLEDAKYQYAEPRLSIYGCNPNEWTKLSGWFVRHRVLSPHLKWMIQVPRIYDVFRARDFVPHFGKMLENIFLPVFEATIDPHSNPELSLFLQHVTGFDSVDDESKHSGHMFCTKSPKPEDERGMNTFLFRPHCGEAGAVTHLLASFMTADNISHGLNLKKSPVLQYLYFLGQIPIAMSPLSNNSLFLEYAKNPPPGVPQEGPGGLTVH</sequence>
<dbReference type="Proteomes" id="UP001174136">
    <property type="component" value="Unassembled WGS sequence"/>
</dbReference>